<accession>A0A1Z4KEN8</accession>
<dbReference type="AlphaFoldDB" id="A0A1Z4KEN8"/>
<proteinExistence type="predicted"/>
<dbReference type="PROSITE" id="PS00409">
    <property type="entry name" value="PROKAR_NTER_METHYL"/>
    <property type="match status" value="1"/>
</dbReference>
<evidence type="ECO:0000256" key="2">
    <source>
        <dbReference type="SAM" id="Phobius"/>
    </source>
</evidence>
<name>A0A1Z4KEN8_ANAVA</name>
<gene>
    <name evidence="3" type="ORF">NIES23_01600</name>
</gene>
<dbReference type="NCBIfam" id="TIGR02532">
    <property type="entry name" value="IV_pilin_GFxxxE"/>
    <property type="match status" value="1"/>
</dbReference>
<keyword evidence="1" id="KW-0175">Coiled coil</keyword>
<protein>
    <recommendedName>
        <fullName evidence="5">PilA protein</fullName>
    </recommendedName>
</protein>
<reference evidence="3 4" key="1">
    <citation type="submission" date="2017-06" db="EMBL/GenBank/DDBJ databases">
        <title>Genome sequencing of cyanobaciteial culture collection at National Institute for Environmental Studies (NIES).</title>
        <authorList>
            <person name="Hirose Y."/>
            <person name="Shimura Y."/>
            <person name="Fujisawa T."/>
            <person name="Nakamura Y."/>
            <person name="Kawachi M."/>
        </authorList>
    </citation>
    <scope>NUCLEOTIDE SEQUENCE [LARGE SCALE GENOMIC DNA]</scope>
    <source>
        <strain evidence="3 4">NIES-23</strain>
    </source>
</reference>
<keyword evidence="2" id="KW-0812">Transmembrane</keyword>
<organism evidence="3 4">
    <name type="scientific">Trichormus variabilis NIES-23</name>
    <dbReference type="NCBI Taxonomy" id="1973479"/>
    <lineage>
        <taxon>Bacteria</taxon>
        <taxon>Bacillati</taxon>
        <taxon>Cyanobacteriota</taxon>
        <taxon>Cyanophyceae</taxon>
        <taxon>Nostocales</taxon>
        <taxon>Nostocaceae</taxon>
        <taxon>Trichormus</taxon>
    </lineage>
</organism>
<feature type="coiled-coil region" evidence="1">
    <location>
        <begin position="67"/>
        <end position="94"/>
    </location>
</feature>
<sequence>MKKTRLHPFNIDRKNSIIKSLCLPNRQFGIYTQSDSGFSLVELIAVVMMVGILAAIALPGWSAFVNRQRVNKANDAVLASIQEAQRQAKRQKLKYSVSFKVESQIPKIVIHPDSEAASTIVDTPSKKRWQVLGEDLDIRSTGQIKLLTNLTSKNKVSTAVNASSTYLNTPQTITFDYIGSLTGLEFDPPAPTGSTAIPHIKIVVANNNVKRCVILKTILGATMTEKDNNCN</sequence>
<evidence type="ECO:0000313" key="4">
    <source>
        <dbReference type="Proteomes" id="UP000217507"/>
    </source>
</evidence>
<dbReference type="InterPro" id="IPR045584">
    <property type="entry name" value="Pilin-like"/>
</dbReference>
<keyword evidence="2" id="KW-0472">Membrane</keyword>
<feature type="transmembrane region" description="Helical" evidence="2">
    <location>
        <begin position="43"/>
        <end position="64"/>
    </location>
</feature>
<dbReference type="EMBL" id="AP018216">
    <property type="protein sequence ID" value="BAY67387.1"/>
    <property type="molecule type" value="Genomic_DNA"/>
</dbReference>
<dbReference type="InterPro" id="IPR012902">
    <property type="entry name" value="N_methyl_site"/>
</dbReference>
<keyword evidence="2" id="KW-1133">Transmembrane helix</keyword>
<dbReference type="SUPFAM" id="SSF54523">
    <property type="entry name" value="Pili subunits"/>
    <property type="match status" value="1"/>
</dbReference>
<evidence type="ECO:0000313" key="3">
    <source>
        <dbReference type="EMBL" id="BAY67387.1"/>
    </source>
</evidence>
<evidence type="ECO:0008006" key="5">
    <source>
        <dbReference type="Google" id="ProtNLM"/>
    </source>
</evidence>
<dbReference type="Proteomes" id="UP000217507">
    <property type="component" value="Chromosome"/>
</dbReference>
<dbReference type="Gene3D" id="3.30.700.10">
    <property type="entry name" value="Glycoprotein, Type 4 Pilin"/>
    <property type="match status" value="1"/>
</dbReference>
<evidence type="ECO:0000256" key="1">
    <source>
        <dbReference type="SAM" id="Coils"/>
    </source>
</evidence>